<feature type="compositionally biased region" description="Low complexity" evidence="1">
    <location>
        <begin position="203"/>
        <end position="218"/>
    </location>
</feature>
<accession>A0AAU9MTI1</accession>
<dbReference type="Proteomes" id="UP001157418">
    <property type="component" value="Unassembled WGS sequence"/>
</dbReference>
<feature type="compositionally biased region" description="Basic and acidic residues" evidence="1">
    <location>
        <begin position="278"/>
        <end position="308"/>
    </location>
</feature>
<protein>
    <submittedName>
        <fullName evidence="2">Uncharacterized protein</fullName>
    </submittedName>
</protein>
<evidence type="ECO:0000313" key="2">
    <source>
        <dbReference type="EMBL" id="CAH1427489.1"/>
    </source>
</evidence>
<feature type="region of interest" description="Disordered" evidence="1">
    <location>
        <begin position="256"/>
        <end position="308"/>
    </location>
</feature>
<feature type="region of interest" description="Disordered" evidence="1">
    <location>
        <begin position="75"/>
        <end position="95"/>
    </location>
</feature>
<gene>
    <name evidence="2" type="ORF">LVIROSA_LOCUS14492</name>
</gene>
<feature type="compositionally biased region" description="Basic and acidic residues" evidence="1">
    <location>
        <begin position="179"/>
        <end position="192"/>
    </location>
</feature>
<sequence length="308" mass="33406">MLKMMTKGNVVVLRGDGNRPYEDHIGKNDVEGKVDVNDHAYKDHIGKNDAEGKVDGAEGDINDHAYEYHIGKNNDLLNEKDDGQDEQGNGSGCNEEEAMNLNYVVENVTKSVGLIDSQEGLNLVNSEKKKKDEVIHPSLLKGFAEVLVEISKAKKDGEGVVERVGVEVDLDLGKAIKDCSNKNKDGEGKVEKFSSPSFSLGFSQDSQGSKKASQSQSSPERVTKKKIKDRVYLGKPSVGPQCVVPNVDVIDASPVSFVPPLDTLEGPSKPISDQARVINEKSPSKAKSDKSKDINKEGTSEVDVKGKR</sequence>
<organism evidence="2 3">
    <name type="scientific">Lactuca virosa</name>
    <dbReference type="NCBI Taxonomy" id="75947"/>
    <lineage>
        <taxon>Eukaryota</taxon>
        <taxon>Viridiplantae</taxon>
        <taxon>Streptophyta</taxon>
        <taxon>Embryophyta</taxon>
        <taxon>Tracheophyta</taxon>
        <taxon>Spermatophyta</taxon>
        <taxon>Magnoliopsida</taxon>
        <taxon>eudicotyledons</taxon>
        <taxon>Gunneridae</taxon>
        <taxon>Pentapetalae</taxon>
        <taxon>asterids</taxon>
        <taxon>campanulids</taxon>
        <taxon>Asterales</taxon>
        <taxon>Asteraceae</taxon>
        <taxon>Cichorioideae</taxon>
        <taxon>Cichorieae</taxon>
        <taxon>Lactucinae</taxon>
        <taxon>Lactuca</taxon>
    </lineage>
</organism>
<feature type="region of interest" description="Disordered" evidence="1">
    <location>
        <begin position="179"/>
        <end position="228"/>
    </location>
</feature>
<keyword evidence="3" id="KW-1185">Reference proteome</keyword>
<proteinExistence type="predicted"/>
<comment type="caution">
    <text evidence="2">The sequence shown here is derived from an EMBL/GenBank/DDBJ whole genome shotgun (WGS) entry which is preliminary data.</text>
</comment>
<dbReference type="AlphaFoldDB" id="A0AAU9MTI1"/>
<reference evidence="2 3" key="1">
    <citation type="submission" date="2022-01" db="EMBL/GenBank/DDBJ databases">
        <authorList>
            <person name="Xiong W."/>
            <person name="Schranz E."/>
        </authorList>
    </citation>
    <scope>NUCLEOTIDE SEQUENCE [LARGE SCALE GENOMIC DNA]</scope>
</reference>
<evidence type="ECO:0000256" key="1">
    <source>
        <dbReference type="SAM" id="MobiDB-lite"/>
    </source>
</evidence>
<name>A0AAU9MTI1_9ASTR</name>
<evidence type="ECO:0000313" key="3">
    <source>
        <dbReference type="Proteomes" id="UP001157418"/>
    </source>
</evidence>
<dbReference type="EMBL" id="CAKMRJ010002223">
    <property type="protein sequence ID" value="CAH1427489.1"/>
    <property type="molecule type" value="Genomic_DNA"/>
</dbReference>